<dbReference type="PROSITE" id="PS50082">
    <property type="entry name" value="WD_REPEATS_2"/>
    <property type="match status" value="2"/>
</dbReference>
<keyword evidence="3" id="KW-0677">Repeat</keyword>
<dbReference type="InterPro" id="IPR036322">
    <property type="entry name" value="WD40_repeat_dom_sf"/>
</dbReference>
<dbReference type="GO" id="GO:0005634">
    <property type="term" value="C:nucleus"/>
    <property type="evidence" value="ECO:0007669"/>
    <property type="project" value="UniProtKB-SubCell"/>
</dbReference>
<evidence type="ECO:0000313" key="9">
    <source>
        <dbReference type="Proteomes" id="UP000291343"/>
    </source>
</evidence>
<dbReference type="InterPro" id="IPR001680">
    <property type="entry name" value="WD40_rpt"/>
</dbReference>
<dbReference type="EMBL" id="QKKF02009718">
    <property type="protein sequence ID" value="RZF45155.1"/>
    <property type="molecule type" value="Genomic_DNA"/>
</dbReference>
<evidence type="ECO:0000256" key="3">
    <source>
        <dbReference type="ARBA" id="ARBA00022737"/>
    </source>
</evidence>
<feature type="compositionally biased region" description="Basic residues" evidence="6">
    <location>
        <begin position="292"/>
        <end position="325"/>
    </location>
</feature>
<keyword evidence="4" id="KW-0539">Nucleus</keyword>
<accession>A0A482XGK6</accession>
<evidence type="ECO:0000313" key="8">
    <source>
        <dbReference type="EMBL" id="RZF45155.1"/>
    </source>
</evidence>
<organism evidence="8 9">
    <name type="scientific">Laodelphax striatellus</name>
    <name type="common">Small brown planthopper</name>
    <name type="synonym">Delphax striatella</name>
    <dbReference type="NCBI Taxonomy" id="195883"/>
    <lineage>
        <taxon>Eukaryota</taxon>
        <taxon>Metazoa</taxon>
        <taxon>Ecdysozoa</taxon>
        <taxon>Arthropoda</taxon>
        <taxon>Hexapoda</taxon>
        <taxon>Insecta</taxon>
        <taxon>Pterygota</taxon>
        <taxon>Neoptera</taxon>
        <taxon>Paraneoptera</taxon>
        <taxon>Hemiptera</taxon>
        <taxon>Auchenorrhyncha</taxon>
        <taxon>Fulgoroidea</taxon>
        <taxon>Delphacidae</taxon>
        <taxon>Criomorphinae</taxon>
        <taxon>Laodelphax</taxon>
    </lineage>
</organism>
<dbReference type="PANTHER" id="PTHR19855">
    <property type="entry name" value="WD40 REPEAT PROTEIN 12, 37"/>
    <property type="match status" value="1"/>
</dbReference>
<protein>
    <recommendedName>
        <fullName evidence="7">NLE domain-containing protein</fullName>
    </recommendedName>
</protein>
<dbReference type="OrthoDB" id="10251381at2759"/>
<dbReference type="FunCoup" id="A0A482XGK6">
    <property type="interactions" value="1657"/>
</dbReference>
<sequence length="337" mass="38827">MASTSSYSSGTQIQIRFITKQDKYSVADTPFAVPCSIVSDELNALLKELLNESSSDDAHKSIIFDFAISSVLLRQALDKHISEVGLSTENIIDIEYFEKFPSPEPEDCLMHDDWVSSVQVRGDWILSGCYDNNVYLWTKKGKHILTIPGHTGAVKSVAWVSQNNGIASFVSASHDQTAMLWEWNMAENSVECVHVCRGHERSLESVAVDERAERFATGGWDSLLKVWSASLHRTDDNSLEETSSKKSKKTSTKSQTREKKKGKEKEGRKRRREEEENEKKEEEEENEGEKKEKKKEKEKKKKEKEKRSRRRRRGRRRRGRKKKKKKEVEEEEERGEA</sequence>
<evidence type="ECO:0000256" key="2">
    <source>
        <dbReference type="ARBA" id="ARBA00022574"/>
    </source>
</evidence>
<dbReference type="PANTHER" id="PTHR19855:SF11">
    <property type="entry name" value="RIBOSOME BIOGENESIS PROTEIN WDR12"/>
    <property type="match status" value="1"/>
</dbReference>
<feature type="compositionally biased region" description="Basic and acidic residues" evidence="6">
    <location>
        <begin position="255"/>
        <end position="280"/>
    </location>
</feature>
<comment type="caution">
    <text evidence="8">The sequence shown here is derived from an EMBL/GenBank/DDBJ whole genome shotgun (WGS) entry which is preliminary data.</text>
</comment>
<dbReference type="InterPro" id="IPR015943">
    <property type="entry name" value="WD40/YVTN_repeat-like_dom_sf"/>
</dbReference>
<dbReference type="SUPFAM" id="SSF50978">
    <property type="entry name" value="WD40 repeat-like"/>
    <property type="match status" value="1"/>
</dbReference>
<proteinExistence type="predicted"/>
<dbReference type="STRING" id="195883.A0A482XGK6"/>
<dbReference type="Pfam" id="PF08154">
    <property type="entry name" value="NLE"/>
    <property type="match status" value="1"/>
</dbReference>
<feature type="repeat" description="WD" evidence="5">
    <location>
        <begin position="196"/>
        <end position="228"/>
    </location>
</feature>
<name>A0A482XGK6_LAOST</name>
<feature type="domain" description="NLE" evidence="7">
    <location>
        <begin position="13"/>
        <end position="81"/>
    </location>
</feature>
<keyword evidence="2 5" id="KW-0853">WD repeat</keyword>
<feature type="region of interest" description="Disordered" evidence="6">
    <location>
        <begin position="234"/>
        <end position="337"/>
    </location>
</feature>
<dbReference type="Gene3D" id="2.130.10.10">
    <property type="entry name" value="YVTN repeat-like/Quinoprotein amine dehydrogenase"/>
    <property type="match status" value="1"/>
</dbReference>
<evidence type="ECO:0000256" key="5">
    <source>
        <dbReference type="PROSITE-ProRule" id="PRU00221"/>
    </source>
</evidence>
<dbReference type="PROSITE" id="PS50294">
    <property type="entry name" value="WD_REPEATS_REGION"/>
    <property type="match status" value="1"/>
</dbReference>
<evidence type="ECO:0000256" key="1">
    <source>
        <dbReference type="ARBA" id="ARBA00004123"/>
    </source>
</evidence>
<reference evidence="8 9" key="1">
    <citation type="journal article" date="2017" name="Gigascience">
        <title>Genome sequence of the small brown planthopper, Laodelphax striatellus.</title>
        <authorList>
            <person name="Zhu J."/>
            <person name="Jiang F."/>
            <person name="Wang X."/>
            <person name="Yang P."/>
            <person name="Bao Y."/>
            <person name="Zhao W."/>
            <person name="Wang W."/>
            <person name="Lu H."/>
            <person name="Wang Q."/>
            <person name="Cui N."/>
            <person name="Li J."/>
            <person name="Chen X."/>
            <person name="Luo L."/>
            <person name="Yu J."/>
            <person name="Kang L."/>
            <person name="Cui F."/>
        </authorList>
    </citation>
    <scope>NUCLEOTIDE SEQUENCE [LARGE SCALE GENOMIC DNA]</scope>
    <source>
        <strain evidence="8">Lst14</strain>
    </source>
</reference>
<gene>
    <name evidence="8" type="ORF">LSTR_LSTR007118</name>
</gene>
<dbReference type="SMART" id="SM00320">
    <property type="entry name" value="WD40"/>
    <property type="match status" value="3"/>
</dbReference>
<dbReference type="SMR" id="A0A482XGK6"/>
<evidence type="ECO:0000256" key="6">
    <source>
        <dbReference type="SAM" id="MobiDB-lite"/>
    </source>
</evidence>
<dbReference type="InterPro" id="IPR012972">
    <property type="entry name" value="NLE"/>
</dbReference>
<dbReference type="AlphaFoldDB" id="A0A482XGK6"/>
<evidence type="ECO:0000259" key="7">
    <source>
        <dbReference type="Pfam" id="PF08154"/>
    </source>
</evidence>
<dbReference type="InParanoid" id="A0A482XGK6"/>
<comment type="subcellular location">
    <subcellularLocation>
        <location evidence="1">Nucleus</location>
    </subcellularLocation>
</comment>
<feature type="repeat" description="WD" evidence="5">
    <location>
        <begin position="147"/>
        <end position="182"/>
    </location>
</feature>
<keyword evidence="9" id="KW-1185">Reference proteome</keyword>
<dbReference type="Proteomes" id="UP000291343">
    <property type="component" value="Unassembled WGS sequence"/>
</dbReference>
<dbReference type="Pfam" id="PF00400">
    <property type="entry name" value="WD40"/>
    <property type="match status" value="3"/>
</dbReference>
<evidence type="ECO:0000256" key="4">
    <source>
        <dbReference type="ARBA" id="ARBA00023242"/>
    </source>
</evidence>